<dbReference type="InterPro" id="IPR021109">
    <property type="entry name" value="Peptidase_aspartic_dom_sf"/>
</dbReference>
<evidence type="ECO:0000256" key="3">
    <source>
        <dbReference type="SAM" id="MobiDB-lite"/>
    </source>
</evidence>
<dbReference type="GO" id="GO:0004190">
    <property type="term" value="F:aspartic-type endopeptidase activity"/>
    <property type="evidence" value="ECO:0007669"/>
    <property type="project" value="InterPro"/>
</dbReference>
<evidence type="ECO:0000259" key="5">
    <source>
        <dbReference type="PROSITE" id="PS51767"/>
    </source>
</evidence>
<dbReference type="InterPro" id="IPR001461">
    <property type="entry name" value="Aspartic_peptidase_A1"/>
</dbReference>
<dbReference type="Pfam" id="PF00026">
    <property type="entry name" value="Asp"/>
    <property type="match status" value="2"/>
</dbReference>
<feature type="disulfide bond" evidence="2">
    <location>
        <begin position="89"/>
        <end position="93"/>
    </location>
</feature>
<comment type="similarity">
    <text evidence="1">Belongs to the peptidase A1 family.</text>
</comment>
<dbReference type="PANTHER" id="PTHR47966">
    <property type="entry name" value="BETA-SITE APP-CLEAVING ENZYME, ISOFORM A-RELATED"/>
    <property type="match status" value="1"/>
</dbReference>
<dbReference type="SUPFAM" id="SSF50630">
    <property type="entry name" value="Acid proteases"/>
    <property type="match status" value="2"/>
</dbReference>
<dbReference type="CDD" id="cd05471">
    <property type="entry name" value="pepsin_like"/>
    <property type="match status" value="2"/>
</dbReference>
<protein>
    <recommendedName>
        <fullName evidence="5">Peptidase A1 domain-containing protein</fullName>
    </recommendedName>
</protein>
<evidence type="ECO:0000313" key="6">
    <source>
        <dbReference type="EMBL" id="TFY71903.1"/>
    </source>
</evidence>
<comment type="caution">
    <text evidence="6">The sequence shown here is derived from an EMBL/GenBank/DDBJ whole genome shotgun (WGS) entry which is preliminary data.</text>
</comment>
<dbReference type="Proteomes" id="UP000298327">
    <property type="component" value="Unassembled WGS sequence"/>
</dbReference>
<feature type="domain" description="Peptidase A1" evidence="5">
    <location>
        <begin position="58"/>
        <end position="180"/>
    </location>
</feature>
<dbReference type="AlphaFoldDB" id="A0A4Y9ZDG1"/>
<keyword evidence="7" id="KW-1185">Reference proteome</keyword>
<proteinExistence type="inferred from homology"/>
<dbReference type="PANTHER" id="PTHR47966:SF51">
    <property type="entry name" value="BETA-SITE APP-CLEAVING ENZYME, ISOFORM A-RELATED"/>
    <property type="match status" value="1"/>
</dbReference>
<feature type="domain" description="Peptidase A1" evidence="5">
    <location>
        <begin position="273"/>
        <end position="557"/>
    </location>
</feature>
<dbReference type="Gene3D" id="2.40.70.10">
    <property type="entry name" value="Acid Proteases"/>
    <property type="match status" value="3"/>
</dbReference>
<evidence type="ECO:0000313" key="7">
    <source>
        <dbReference type="Proteomes" id="UP000298327"/>
    </source>
</evidence>
<sequence length="557" mass="59679">MLLSVVPLLCASIALAASPPTLTLSALKNPQPKRPSRHASAPASEPLQDQFNGTDLQWYGNVSFGTPPQIFGVVFDTGSFSIEVPGIQCGSSCAHQRKFNYTASSTFVNLTKTGNITFFTGGGVEPSVRGDTYIVNDTMTLLDISAPNTTFLLIEAQSAGFLNDPYDGIVGIGLNSASSLFTALRQAGLPALYSMFLTPPLYQLVKSALLRFCLRVLPIKMLSALLPLLCLPATFGAVPQTIKLSACQATKRNIPGPVTEPLQNQFDGTDVAWYGNVSFGSPLQTFVVTFETGSFTVELTGIQCGDPCKNQRKFNYTASSTFVTRNETDKIDFEQIQGFDVLKANDTMNVIGISIPSFPFNVITNQTASDAFDGIIGMGYQTDGGIFPALKQAGLPGGLFDIPVNIHSNLAAAVFSLYLTPRAVGNVEIMLGGYDKSKTNGVEPTYATILPPWVPSSNTSDNFWSLKSSQLTVNSGPINGNLFQDISLVFDTSTYGMVLPTNLTQAIYAQISPDIKPFGNGGTYAISCSKIKNLSSEITFTFTSTSNVAFQPHHPIV</sequence>
<dbReference type="InterPro" id="IPR034164">
    <property type="entry name" value="Pepsin-like_dom"/>
</dbReference>
<dbReference type="PROSITE" id="PS51767">
    <property type="entry name" value="PEPTIDASE_A1"/>
    <property type="match status" value="2"/>
</dbReference>
<dbReference type="OrthoDB" id="771136at2759"/>
<dbReference type="InterPro" id="IPR033121">
    <property type="entry name" value="PEPTIDASE_A1"/>
</dbReference>
<organism evidence="6 7">
    <name type="scientific">Dentipellis fragilis</name>
    <dbReference type="NCBI Taxonomy" id="205917"/>
    <lineage>
        <taxon>Eukaryota</taxon>
        <taxon>Fungi</taxon>
        <taxon>Dikarya</taxon>
        <taxon>Basidiomycota</taxon>
        <taxon>Agaricomycotina</taxon>
        <taxon>Agaricomycetes</taxon>
        <taxon>Russulales</taxon>
        <taxon>Hericiaceae</taxon>
        <taxon>Dentipellis</taxon>
    </lineage>
</organism>
<dbReference type="GO" id="GO:0006508">
    <property type="term" value="P:proteolysis"/>
    <property type="evidence" value="ECO:0007669"/>
    <property type="project" value="InterPro"/>
</dbReference>
<feature type="chain" id="PRO_5021486238" description="Peptidase A1 domain-containing protein" evidence="4">
    <location>
        <begin position="17"/>
        <end position="557"/>
    </location>
</feature>
<keyword evidence="2" id="KW-1015">Disulfide bond</keyword>
<evidence type="ECO:0000256" key="2">
    <source>
        <dbReference type="PIRSR" id="PIRSR601461-2"/>
    </source>
</evidence>
<reference evidence="6 7" key="1">
    <citation type="submission" date="2019-02" db="EMBL/GenBank/DDBJ databases">
        <title>Genome sequencing of the rare red list fungi Dentipellis fragilis.</title>
        <authorList>
            <person name="Buettner E."/>
            <person name="Kellner H."/>
        </authorList>
    </citation>
    <scope>NUCLEOTIDE SEQUENCE [LARGE SCALE GENOMIC DNA]</scope>
    <source>
        <strain evidence="6 7">DSM 105465</strain>
    </source>
</reference>
<evidence type="ECO:0000256" key="4">
    <source>
        <dbReference type="SAM" id="SignalP"/>
    </source>
</evidence>
<dbReference type="EMBL" id="SEOQ01000032">
    <property type="protein sequence ID" value="TFY71903.1"/>
    <property type="molecule type" value="Genomic_DNA"/>
</dbReference>
<keyword evidence="4" id="KW-0732">Signal</keyword>
<feature type="region of interest" description="Disordered" evidence="3">
    <location>
        <begin position="26"/>
        <end position="50"/>
    </location>
</feature>
<accession>A0A4Y9ZDG1</accession>
<evidence type="ECO:0000256" key="1">
    <source>
        <dbReference type="ARBA" id="ARBA00007447"/>
    </source>
</evidence>
<feature type="signal peptide" evidence="4">
    <location>
        <begin position="1"/>
        <end position="16"/>
    </location>
</feature>
<gene>
    <name evidence="6" type="ORF">EVG20_g1112</name>
</gene>
<name>A0A4Y9ZDG1_9AGAM</name>